<dbReference type="AlphaFoldDB" id="A0A6B3SSN3"/>
<dbReference type="EMBL" id="JAAIVB010000038">
    <property type="protein sequence ID" value="NEX61836.1"/>
    <property type="molecule type" value="Genomic_DNA"/>
</dbReference>
<sequence>MKRWIPATIAFLCATLTACATMFPPDVAVGESESSVIAKRGEPTHRYQDGNQRLLEYATGPWGQKTWMARIGPDGKVVSFEQVLTSQKFGTLQVGTATKDDVLRTVGAPSETSYLNLSDLEVWTYPYKESNVWNSLMHIHFDKSGVVRKLMNGPDPRFDPDLRVPMGMPRR</sequence>
<dbReference type="RefSeq" id="WP_163963461.1">
    <property type="nucleotide sequence ID" value="NZ_JAAIVB010000038.1"/>
</dbReference>
<keyword evidence="4" id="KW-1185">Reference proteome</keyword>
<evidence type="ECO:0000259" key="2">
    <source>
        <dbReference type="Pfam" id="PF04355"/>
    </source>
</evidence>
<dbReference type="InterPro" id="IPR007450">
    <property type="entry name" value="BamE_dom"/>
</dbReference>
<feature type="domain" description="Outer membrane protein assembly factor BamE" evidence="2">
    <location>
        <begin position="83"/>
        <end position="149"/>
    </location>
</feature>
<feature type="chain" id="PRO_5025329863" evidence="1">
    <location>
        <begin position="21"/>
        <end position="171"/>
    </location>
</feature>
<dbReference type="PROSITE" id="PS51257">
    <property type="entry name" value="PROKAR_LIPOPROTEIN"/>
    <property type="match status" value="1"/>
</dbReference>
<comment type="caution">
    <text evidence="3">The sequence shown here is derived from an EMBL/GenBank/DDBJ whole genome shotgun (WGS) entry which is preliminary data.</text>
</comment>
<evidence type="ECO:0000313" key="3">
    <source>
        <dbReference type="EMBL" id="NEX61836.1"/>
    </source>
</evidence>
<dbReference type="GO" id="GO:0019867">
    <property type="term" value="C:outer membrane"/>
    <property type="evidence" value="ECO:0007669"/>
    <property type="project" value="InterPro"/>
</dbReference>
<feature type="signal peptide" evidence="1">
    <location>
        <begin position="1"/>
        <end position="20"/>
    </location>
</feature>
<gene>
    <name evidence="3" type="primary">bamE</name>
    <name evidence="3" type="ORF">G3574_12160</name>
</gene>
<dbReference type="Proteomes" id="UP000482155">
    <property type="component" value="Unassembled WGS sequence"/>
</dbReference>
<evidence type="ECO:0000256" key="1">
    <source>
        <dbReference type="SAM" id="SignalP"/>
    </source>
</evidence>
<name>A0A6B3SSN3_9BURK</name>
<dbReference type="Pfam" id="PF04355">
    <property type="entry name" value="BamE"/>
    <property type="match status" value="1"/>
</dbReference>
<evidence type="ECO:0000313" key="4">
    <source>
        <dbReference type="Proteomes" id="UP000482155"/>
    </source>
</evidence>
<protein>
    <submittedName>
        <fullName evidence="3">Outer membrane protein assembly factor BamE</fullName>
    </submittedName>
</protein>
<accession>A0A6B3SSN3</accession>
<reference evidence="3 4" key="1">
    <citation type="submission" date="2020-02" db="EMBL/GenBank/DDBJ databases">
        <authorList>
            <person name="Kim M.K."/>
        </authorList>
    </citation>
    <scope>NUCLEOTIDE SEQUENCE [LARGE SCALE GENOMIC DNA]</scope>
    <source>
        <strain evidence="3 4">17J57-3</strain>
    </source>
</reference>
<keyword evidence="1" id="KW-0732">Signal</keyword>
<proteinExistence type="predicted"/>
<organism evidence="3 4">
    <name type="scientific">Noviherbaspirillum galbum</name>
    <dbReference type="NCBI Taxonomy" id="2709383"/>
    <lineage>
        <taxon>Bacteria</taxon>
        <taxon>Pseudomonadati</taxon>
        <taxon>Pseudomonadota</taxon>
        <taxon>Betaproteobacteria</taxon>
        <taxon>Burkholderiales</taxon>
        <taxon>Oxalobacteraceae</taxon>
        <taxon>Noviherbaspirillum</taxon>
    </lineage>
</organism>